<evidence type="ECO:0000256" key="1">
    <source>
        <dbReference type="SAM" id="Coils"/>
    </source>
</evidence>
<dbReference type="Gene3D" id="1.20.5.1700">
    <property type="match status" value="1"/>
</dbReference>
<gene>
    <name evidence="3" type="ORF">CCAE0312_LOCUS2667</name>
</gene>
<feature type="coiled-coil region" evidence="1">
    <location>
        <begin position="693"/>
        <end position="720"/>
    </location>
</feature>
<feature type="compositionally biased region" description="Basic and acidic residues" evidence="2">
    <location>
        <begin position="581"/>
        <end position="594"/>
    </location>
</feature>
<dbReference type="AlphaFoldDB" id="A0A7S1TAG2"/>
<name>A0A7S1TAG2_9RHOD</name>
<accession>A0A7S1TAG2</accession>
<reference evidence="3" key="1">
    <citation type="submission" date="2021-01" db="EMBL/GenBank/DDBJ databases">
        <authorList>
            <person name="Corre E."/>
            <person name="Pelletier E."/>
            <person name="Niang G."/>
            <person name="Scheremetjew M."/>
            <person name="Finn R."/>
            <person name="Kale V."/>
            <person name="Holt S."/>
            <person name="Cochrane G."/>
            <person name="Meng A."/>
            <person name="Brown T."/>
            <person name="Cohen L."/>
        </authorList>
    </citation>
    <scope>NUCLEOTIDE SEQUENCE</scope>
    <source>
        <strain evidence="3">SAG 36.94</strain>
    </source>
</reference>
<protein>
    <submittedName>
        <fullName evidence="3">Uncharacterized protein</fullName>
    </submittedName>
</protein>
<evidence type="ECO:0000313" key="3">
    <source>
        <dbReference type="EMBL" id="CAD9230615.1"/>
    </source>
</evidence>
<keyword evidence="1" id="KW-0175">Coiled coil</keyword>
<dbReference type="EMBL" id="HBGH01004864">
    <property type="protein sequence ID" value="CAD9230615.1"/>
    <property type="molecule type" value="Transcribed_RNA"/>
</dbReference>
<feature type="region of interest" description="Disordered" evidence="2">
    <location>
        <begin position="580"/>
        <end position="602"/>
    </location>
</feature>
<proteinExistence type="predicted"/>
<feature type="region of interest" description="Disordered" evidence="2">
    <location>
        <begin position="183"/>
        <end position="208"/>
    </location>
</feature>
<feature type="coiled-coil region" evidence="1">
    <location>
        <begin position="120"/>
        <end position="147"/>
    </location>
</feature>
<feature type="coiled-coil region" evidence="1">
    <location>
        <begin position="490"/>
        <end position="580"/>
    </location>
</feature>
<organism evidence="3">
    <name type="scientific">Compsopogon caeruleus</name>
    <dbReference type="NCBI Taxonomy" id="31354"/>
    <lineage>
        <taxon>Eukaryota</taxon>
        <taxon>Rhodophyta</taxon>
        <taxon>Compsopogonophyceae</taxon>
        <taxon>Compsopogonales</taxon>
        <taxon>Compsopogonaceae</taxon>
        <taxon>Compsopogon</taxon>
    </lineage>
</organism>
<feature type="region of interest" description="Disordered" evidence="2">
    <location>
        <begin position="32"/>
        <end position="57"/>
    </location>
</feature>
<feature type="compositionally biased region" description="Polar residues" evidence="2">
    <location>
        <begin position="673"/>
        <end position="682"/>
    </location>
</feature>
<feature type="coiled-coil region" evidence="1">
    <location>
        <begin position="265"/>
        <end position="422"/>
    </location>
</feature>
<feature type="region of interest" description="Disordered" evidence="2">
    <location>
        <begin position="648"/>
        <end position="691"/>
    </location>
</feature>
<feature type="compositionally biased region" description="Polar residues" evidence="2">
    <location>
        <begin position="190"/>
        <end position="199"/>
    </location>
</feature>
<feature type="coiled-coil region" evidence="1">
    <location>
        <begin position="211"/>
        <end position="238"/>
    </location>
</feature>
<sequence>MLCLERLGVLTIVCWDGKGRSWFDFFRSQGEGEGRVSMSSSGNGDGRPPRGNVADSFGSWGDWSKRLTESTRALSSDLLGRVDELKKTVEEAGSPASSSSMAVGGGDEVGVIDHGISREIELLRDRNKVLEEQATRLKRELDDRRKSKEAGDAAMARTDDVGFEEEVTKDQAMNLGPEERLQSRAVLAQSEEQSQSCTDSGDADATPAAGVEGLKIRLAELEEILRQREESILQKELRWKNEREAMEEAKARNSTDGKGALREILERVTKEKDAAVARLRTLEYQRDESEKEFKKIRAQQVEMERNYRNATEKIQETQNDLAKATRDVLALKKRVASADEGANRAEAKALEVMEKNKENESRIQMLMRESTKKDQEISDMRDNLARFQNELETARERAAHNATDVNAQEKELLMQLKKAREEECAARDAFHAADAKNVTLADELEKALRTVVDSCQKNVQIETKLAAALESLDKVQHVLIVTQQEYSGFRKQAELTISEKEQTLQSLSQRLLETRDTNGGASATKEEMSQLLQQLRLTEKRLLDTERQLLEQTSELRSRLESAESAARDKEQVLTELHAQLNEKTKDLAGERAKSSRSPKVDQVANLERANLAKDFDTLRSELEKLRDDREYEVSQLKSRIMSLQKELKRAGGPSFSSSETTEHPSHPPHRNTLVTGSMSRTPSRDLEQRLRGEQLEKEVWNLRKEVAHLRHQLREVQDKAETVGTLLSI</sequence>
<evidence type="ECO:0000256" key="2">
    <source>
        <dbReference type="SAM" id="MobiDB-lite"/>
    </source>
</evidence>